<dbReference type="RefSeq" id="WP_119912393.1">
    <property type="nucleotide sequence ID" value="NZ_QZCH01000041.1"/>
</dbReference>
<dbReference type="InterPro" id="IPR017237">
    <property type="entry name" value="RLMG"/>
</dbReference>
<dbReference type="PROSITE" id="PS00092">
    <property type="entry name" value="N6_MTASE"/>
    <property type="match status" value="1"/>
</dbReference>
<dbReference type="InterPro" id="IPR007848">
    <property type="entry name" value="Small_mtfrase_dom"/>
</dbReference>
<dbReference type="InterPro" id="IPR058679">
    <property type="entry name" value="RlmG_N"/>
</dbReference>
<evidence type="ECO:0000256" key="1">
    <source>
        <dbReference type="ARBA" id="ARBA00022490"/>
    </source>
</evidence>
<dbReference type="Proteomes" id="UP000283255">
    <property type="component" value="Unassembled WGS sequence"/>
</dbReference>
<name>A0A418Y9V9_9GAMM</name>
<dbReference type="InterPro" id="IPR029063">
    <property type="entry name" value="SAM-dependent_MTases_sf"/>
</dbReference>
<dbReference type="SUPFAM" id="SSF53335">
    <property type="entry name" value="S-adenosyl-L-methionine-dependent methyltransferases"/>
    <property type="match status" value="1"/>
</dbReference>
<comment type="similarity">
    <text evidence="6">Belongs to the methyltransferase superfamily. RlmG family.</text>
</comment>
<dbReference type="Gene3D" id="3.40.50.150">
    <property type="entry name" value="Vaccinia Virus protein VP39"/>
    <property type="match status" value="2"/>
</dbReference>
<dbReference type="GO" id="GO:0005737">
    <property type="term" value="C:cytoplasm"/>
    <property type="evidence" value="ECO:0007669"/>
    <property type="project" value="UniProtKB-SubCell"/>
</dbReference>
<comment type="caution">
    <text evidence="9">The sequence shown here is derived from an EMBL/GenBank/DDBJ whole genome shotgun (WGS) entry which is preliminary data.</text>
</comment>
<dbReference type="PANTHER" id="PTHR47816">
    <property type="entry name" value="RIBOSOMAL RNA SMALL SUBUNIT METHYLTRANSFERASE C"/>
    <property type="match status" value="1"/>
</dbReference>
<dbReference type="HAMAP" id="MF_01859">
    <property type="entry name" value="23SrRNA_methyltr_G"/>
    <property type="match status" value="1"/>
</dbReference>
<dbReference type="AlphaFoldDB" id="A0A418Y9V9"/>
<dbReference type="GO" id="GO:0003676">
    <property type="term" value="F:nucleic acid binding"/>
    <property type="evidence" value="ECO:0007669"/>
    <property type="project" value="InterPro"/>
</dbReference>
<dbReference type="EC" id="2.1.1.174" evidence="6"/>
<dbReference type="PIRSF" id="PIRSF037565">
    <property type="entry name" value="RRNA_m2G_Mtase_RsmD_prd"/>
    <property type="match status" value="1"/>
</dbReference>
<keyword evidence="1 6" id="KW-0963">Cytoplasm</keyword>
<accession>A0A418Y9V9</accession>
<reference evidence="9 10" key="1">
    <citation type="submission" date="2018-09" db="EMBL/GenBank/DDBJ databases">
        <authorList>
            <person name="Wang F."/>
        </authorList>
    </citation>
    <scope>NUCLEOTIDE SEQUENCE [LARGE SCALE GENOMIC DNA]</scope>
    <source>
        <strain evidence="9 10">PLHSC7-2</strain>
    </source>
</reference>
<dbReference type="Pfam" id="PF05175">
    <property type="entry name" value="MTS"/>
    <property type="match status" value="1"/>
</dbReference>
<reference evidence="9 10" key="2">
    <citation type="submission" date="2019-01" db="EMBL/GenBank/DDBJ databases">
        <title>Motilimonas pumilus sp. nov., isolated from the gut of sea cucumber (Apostichopus japonicus).</title>
        <authorList>
            <person name="Wang F.-Q."/>
            <person name="Ren L.-H."/>
            <person name="Lin Y.-W."/>
            <person name="Sun G.-H."/>
            <person name="Du Z.-J."/>
            <person name="Zhao J.-X."/>
            <person name="Liu X.-J."/>
            <person name="Liu L.-J."/>
        </authorList>
    </citation>
    <scope>NUCLEOTIDE SEQUENCE [LARGE SCALE GENOMIC DNA]</scope>
    <source>
        <strain evidence="9 10">PLHSC7-2</strain>
    </source>
</reference>
<dbReference type="InterPro" id="IPR046977">
    <property type="entry name" value="RsmC/RlmG"/>
</dbReference>
<gene>
    <name evidence="6" type="primary">rlmG</name>
    <name evidence="9" type="ORF">D1Z90_19090</name>
</gene>
<comment type="catalytic activity">
    <reaction evidence="6">
        <text>guanosine(1835) in 23S rRNA + S-adenosyl-L-methionine = N(2)-methylguanosine(1835) in 23S rRNA + S-adenosyl-L-homocysteine + H(+)</text>
        <dbReference type="Rhea" id="RHEA:42744"/>
        <dbReference type="Rhea" id="RHEA-COMP:10217"/>
        <dbReference type="Rhea" id="RHEA-COMP:10218"/>
        <dbReference type="ChEBI" id="CHEBI:15378"/>
        <dbReference type="ChEBI" id="CHEBI:57856"/>
        <dbReference type="ChEBI" id="CHEBI:59789"/>
        <dbReference type="ChEBI" id="CHEBI:74269"/>
        <dbReference type="ChEBI" id="CHEBI:74481"/>
        <dbReference type="EC" id="2.1.1.174"/>
    </reaction>
</comment>
<sequence>MNIELCLHQRQLTLQRYPIRNNETLQAWDSADEYLINTLQSQTLDEHASMLLFNDGFGALANWFAPLLQITSVSDSWIAQQACLHNLATNSLAGVSLLSSLDEQPVAPRWVLLKVPKNSRLLAWQLHQICRIAGPDTQVIAAGKVKEIHTSTLQLFEKYLGPTHTSLAVKKSRLIYCQPNKQLQVNMPTLRTWDVPEYQLTLTNHANVFSGESLDIGGRFLLAHIPVEPQLKHIIDLGCGNGVIGIQAAKLNPQAKVTCVDESYMAVASCQLNAKANLSDPKQLQAKVNNCLDNEPADSADLVLCNPPFHQQNAITDHIAWQMFTDSKRTLHAQGRIIVIGNRQLGYGEKLKRIFGNCQTLAKNNKFTIYQAVK</sequence>
<feature type="domain" description="RlmG N-terminal" evidence="8">
    <location>
        <begin position="5"/>
        <end position="180"/>
    </location>
</feature>
<evidence type="ECO:0000313" key="9">
    <source>
        <dbReference type="EMBL" id="RJG38296.1"/>
    </source>
</evidence>
<comment type="function">
    <text evidence="6">Specifically methylates the guanine in position 1835 (m2G1835) of 23S rRNA.</text>
</comment>
<evidence type="ECO:0000256" key="2">
    <source>
        <dbReference type="ARBA" id="ARBA00022552"/>
    </source>
</evidence>
<dbReference type="OrthoDB" id="29650at2"/>
<comment type="subcellular location">
    <subcellularLocation>
        <location evidence="6">Cytoplasm</location>
    </subcellularLocation>
</comment>
<dbReference type="EMBL" id="QZCH01000041">
    <property type="protein sequence ID" value="RJG38296.1"/>
    <property type="molecule type" value="Genomic_DNA"/>
</dbReference>
<dbReference type="GO" id="GO:0052916">
    <property type="term" value="F:23S rRNA (guanine(1835)-N(2))-methyltransferase activity"/>
    <property type="evidence" value="ECO:0007669"/>
    <property type="project" value="UniProtKB-EC"/>
</dbReference>
<protein>
    <recommendedName>
        <fullName evidence="6">Ribosomal RNA large subunit methyltransferase G</fullName>
        <ecNumber evidence="6">2.1.1.174</ecNumber>
    </recommendedName>
    <alternativeName>
        <fullName evidence="6">23S rRNA m2G1835 methyltransferase</fullName>
    </alternativeName>
    <alternativeName>
        <fullName evidence="6">rRNA (guanine-N(2)-)-methyltransferase RlmG</fullName>
    </alternativeName>
</protein>
<feature type="domain" description="Methyltransferase small" evidence="7">
    <location>
        <begin position="200"/>
        <end position="371"/>
    </location>
</feature>
<organism evidence="9 10">
    <name type="scientific">Motilimonas pumila</name>
    <dbReference type="NCBI Taxonomy" id="2303987"/>
    <lineage>
        <taxon>Bacteria</taxon>
        <taxon>Pseudomonadati</taxon>
        <taxon>Pseudomonadota</taxon>
        <taxon>Gammaproteobacteria</taxon>
        <taxon>Alteromonadales</taxon>
        <taxon>Alteromonadales genera incertae sedis</taxon>
        <taxon>Motilimonas</taxon>
    </lineage>
</organism>
<keyword evidence="5 6" id="KW-0949">S-adenosyl-L-methionine</keyword>
<evidence type="ECO:0000256" key="3">
    <source>
        <dbReference type="ARBA" id="ARBA00022603"/>
    </source>
</evidence>
<proteinExistence type="inferred from homology"/>
<evidence type="ECO:0000259" key="8">
    <source>
        <dbReference type="Pfam" id="PF26049"/>
    </source>
</evidence>
<dbReference type="InterPro" id="IPR002052">
    <property type="entry name" value="DNA_methylase_N6_adenine_CS"/>
</dbReference>
<evidence type="ECO:0000313" key="10">
    <source>
        <dbReference type="Proteomes" id="UP000283255"/>
    </source>
</evidence>
<keyword evidence="2 6" id="KW-0698">rRNA processing</keyword>
<keyword evidence="10" id="KW-1185">Reference proteome</keyword>
<keyword evidence="4 6" id="KW-0808">Transferase</keyword>
<evidence type="ECO:0000256" key="5">
    <source>
        <dbReference type="ARBA" id="ARBA00022691"/>
    </source>
</evidence>
<keyword evidence="3 6" id="KW-0489">Methyltransferase</keyword>
<dbReference type="CDD" id="cd02440">
    <property type="entry name" value="AdoMet_MTases"/>
    <property type="match status" value="1"/>
</dbReference>
<evidence type="ECO:0000256" key="6">
    <source>
        <dbReference type="HAMAP-Rule" id="MF_01859"/>
    </source>
</evidence>
<dbReference type="Pfam" id="PF26049">
    <property type="entry name" value="RLMG_N"/>
    <property type="match status" value="1"/>
</dbReference>
<evidence type="ECO:0000259" key="7">
    <source>
        <dbReference type="Pfam" id="PF05175"/>
    </source>
</evidence>
<dbReference type="PANTHER" id="PTHR47816:SF5">
    <property type="entry name" value="RIBOSOMAL RNA LARGE SUBUNIT METHYLTRANSFERASE G"/>
    <property type="match status" value="1"/>
</dbReference>
<evidence type="ECO:0000256" key="4">
    <source>
        <dbReference type="ARBA" id="ARBA00022679"/>
    </source>
</evidence>